<accession>A0A9W7EIS2</accession>
<dbReference type="GO" id="GO:0008757">
    <property type="term" value="F:S-adenosylmethionine-dependent methyltransferase activity"/>
    <property type="evidence" value="ECO:0007669"/>
    <property type="project" value="InterPro"/>
</dbReference>
<dbReference type="CDD" id="cd02440">
    <property type="entry name" value="AdoMet_MTases"/>
    <property type="match status" value="1"/>
</dbReference>
<feature type="domain" description="Methyltransferase type 11" evidence="2">
    <location>
        <begin position="310"/>
        <end position="398"/>
    </location>
</feature>
<gene>
    <name evidence="3" type="ORF">TrLO_g3607</name>
</gene>
<reference evidence="4" key="1">
    <citation type="journal article" date="2023" name="Commun. Biol.">
        <title>Genome analysis of Parmales, the sister group of diatoms, reveals the evolutionary specialization of diatoms from phago-mixotrophs to photoautotrophs.</title>
        <authorList>
            <person name="Ban H."/>
            <person name="Sato S."/>
            <person name="Yoshikawa S."/>
            <person name="Yamada K."/>
            <person name="Nakamura Y."/>
            <person name="Ichinomiya M."/>
            <person name="Sato N."/>
            <person name="Blanc-Mathieu R."/>
            <person name="Endo H."/>
            <person name="Kuwata A."/>
            <person name="Ogata H."/>
        </authorList>
    </citation>
    <scope>NUCLEOTIDE SEQUENCE [LARGE SCALE GENOMIC DNA]</scope>
    <source>
        <strain evidence="4">NIES 3700</strain>
    </source>
</reference>
<protein>
    <recommendedName>
        <fullName evidence="2">Methyltransferase type 11 domain-containing protein</fullName>
    </recommendedName>
</protein>
<sequence length="464" mass="51045">MVQSAISLASTSSSLPKSPNHPLLPIKDPQTLAAVKAQVDNLPFSAGGLAVLLLIFDYETSQGICSNVGCNLAGLLAHMQPENEGAVAFAKQHLLTKEENDTTCWYLFTGCFAKSEHEGVRAATVVALRELAEKLKTQSALARCEHLLAILTQEGASASRGSHEYVKTVFDDLAPVFESRLVDTLGYRVPWILHELVLEHFKVNDLMLMPEYVNKTMSILDLGCGTGLVGKCFSDFVREKSTERSILEADYKETKTQITKLQSSIAEMNNVDPDLLDSDFNDARKENLIVIEKCEEYVSVIERKMKAKEGMGSGGIYGPIKGRMLGCDISPKMCTEADKTQAYSSKVSEEDCDNFLQRQPENSFHLVVSADTYIYLGDLSANFEAARRALVVGGVLAFSIEVIEDNLEPKGFRLLDSGRYGQSSKYIKTLAGISGFQIITEQDIAIRKEQAVDIQGKAYVLVKK</sequence>
<keyword evidence="4" id="KW-1185">Reference proteome</keyword>
<dbReference type="Proteomes" id="UP001165122">
    <property type="component" value="Unassembled WGS sequence"/>
</dbReference>
<feature type="region of interest" description="Disordered" evidence="1">
    <location>
        <begin position="1"/>
        <end position="21"/>
    </location>
</feature>
<dbReference type="Pfam" id="PF08241">
    <property type="entry name" value="Methyltransf_11"/>
    <property type="match status" value="1"/>
</dbReference>
<proteinExistence type="predicted"/>
<dbReference type="EMBL" id="BRXW01000917">
    <property type="protein sequence ID" value="GMH79430.1"/>
    <property type="molecule type" value="Genomic_DNA"/>
</dbReference>
<dbReference type="InterPro" id="IPR029063">
    <property type="entry name" value="SAM-dependent_MTases_sf"/>
</dbReference>
<organism evidence="3 4">
    <name type="scientific">Triparma laevis f. longispina</name>
    <dbReference type="NCBI Taxonomy" id="1714387"/>
    <lineage>
        <taxon>Eukaryota</taxon>
        <taxon>Sar</taxon>
        <taxon>Stramenopiles</taxon>
        <taxon>Ochrophyta</taxon>
        <taxon>Bolidophyceae</taxon>
        <taxon>Parmales</taxon>
        <taxon>Triparmaceae</taxon>
        <taxon>Triparma</taxon>
    </lineage>
</organism>
<dbReference type="AlphaFoldDB" id="A0A9W7EIS2"/>
<feature type="compositionally biased region" description="Low complexity" evidence="1">
    <location>
        <begin position="1"/>
        <end position="18"/>
    </location>
</feature>
<evidence type="ECO:0000256" key="1">
    <source>
        <dbReference type="SAM" id="MobiDB-lite"/>
    </source>
</evidence>
<dbReference type="OrthoDB" id="3647at2759"/>
<evidence type="ECO:0000313" key="4">
    <source>
        <dbReference type="Proteomes" id="UP001165122"/>
    </source>
</evidence>
<evidence type="ECO:0000259" key="2">
    <source>
        <dbReference type="Pfam" id="PF08241"/>
    </source>
</evidence>
<dbReference type="Gene3D" id="3.40.50.150">
    <property type="entry name" value="Vaccinia Virus protein VP39"/>
    <property type="match status" value="1"/>
</dbReference>
<dbReference type="SUPFAM" id="SSF53335">
    <property type="entry name" value="S-adenosyl-L-methionine-dependent methyltransferases"/>
    <property type="match status" value="1"/>
</dbReference>
<evidence type="ECO:0000313" key="3">
    <source>
        <dbReference type="EMBL" id="GMH79430.1"/>
    </source>
</evidence>
<comment type="caution">
    <text evidence="3">The sequence shown here is derived from an EMBL/GenBank/DDBJ whole genome shotgun (WGS) entry which is preliminary data.</text>
</comment>
<name>A0A9W7EIS2_9STRA</name>
<dbReference type="InterPro" id="IPR013216">
    <property type="entry name" value="Methyltransf_11"/>
</dbReference>